<evidence type="ECO:0000259" key="3">
    <source>
        <dbReference type="PROSITE" id="PS50206"/>
    </source>
</evidence>
<dbReference type="Proteomes" id="UP000600449">
    <property type="component" value="Unassembled WGS sequence"/>
</dbReference>
<dbReference type="RefSeq" id="WP_188914148.1">
    <property type="nucleotide sequence ID" value="NZ_BMMF01000009.1"/>
</dbReference>
<dbReference type="Pfam" id="PF00581">
    <property type="entry name" value="Rhodanese"/>
    <property type="match status" value="2"/>
</dbReference>
<dbReference type="Gene3D" id="3.40.250.10">
    <property type="entry name" value="Rhodanese-like domain"/>
    <property type="match status" value="2"/>
</dbReference>
<dbReference type="PANTHER" id="PTHR43855:SF1">
    <property type="entry name" value="THIOSULFATE SULFURTRANSFERASE"/>
    <property type="match status" value="1"/>
</dbReference>
<dbReference type="InterPro" id="IPR051126">
    <property type="entry name" value="Thiosulfate_sulfurtransferase"/>
</dbReference>
<keyword evidence="1" id="KW-0677">Repeat</keyword>
<proteinExistence type="predicted"/>
<dbReference type="SMART" id="SM00450">
    <property type="entry name" value="RHOD"/>
    <property type="match status" value="2"/>
</dbReference>
<gene>
    <name evidence="4" type="ORF">GCM10011322_30920</name>
</gene>
<dbReference type="CDD" id="cd01448">
    <property type="entry name" value="TST_Repeat_1"/>
    <property type="match status" value="1"/>
</dbReference>
<accession>A0A917QBJ1</accession>
<dbReference type="EMBL" id="BMMF01000009">
    <property type="protein sequence ID" value="GGK41607.1"/>
    <property type="molecule type" value="Genomic_DNA"/>
</dbReference>
<evidence type="ECO:0000256" key="2">
    <source>
        <dbReference type="SAM" id="SignalP"/>
    </source>
</evidence>
<dbReference type="SUPFAM" id="SSF52821">
    <property type="entry name" value="Rhodanese/Cell cycle control phosphatase"/>
    <property type="match status" value="2"/>
</dbReference>
<keyword evidence="5" id="KW-1185">Reference proteome</keyword>
<evidence type="ECO:0000313" key="4">
    <source>
        <dbReference type="EMBL" id="GGK41607.1"/>
    </source>
</evidence>
<organism evidence="4 5">
    <name type="scientific">Salinarimonas ramus</name>
    <dbReference type="NCBI Taxonomy" id="690164"/>
    <lineage>
        <taxon>Bacteria</taxon>
        <taxon>Pseudomonadati</taxon>
        <taxon>Pseudomonadota</taxon>
        <taxon>Alphaproteobacteria</taxon>
        <taxon>Hyphomicrobiales</taxon>
        <taxon>Salinarimonadaceae</taxon>
        <taxon>Salinarimonas</taxon>
    </lineage>
</organism>
<dbReference type="PROSITE" id="PS50206">
    <property type="entry name" value="RHODANESE_3"/>
    <property type="match status" value="2"/>
</dbReference>
<feature type="domain" description="Rhodanese" evidence="3">
    <location>
        <begin position="47"/>
        <end position="158"/>
    </location>
</feature>
<feature type="signal peptide" evidence="2">
    <location>
        <begin position="1"/>
        <end position="24"/>
    </location>
</feature>
<comment type="caution">
    <text evidence="4">The sequence shown here is derived from an EMBL/GenBank/DDBJ whole genome shotgun (WGS) entry which is preliminary data.</text>
</comment>
<dbReference type="AlphaFoldDB" id="A0A917QBJ1"/>
<feature type="chain" id="PRO_5037965381" evidence="2">
    <location>
        <begin position="25"/>
        <end position="323"/>
    </location>
</feature>
<evidence type="ECO:0000313" key="5">
    <source>
        <dbReference type="Proteomes" id="UP000600449"/>
    </source>
</evidence>
<sequence>MTAHSTTLAAAALGLSLAAGIALATPASAQEGWDKLVDPTKLVALEETADPVVLDIRAAAAFAEGHIPGAVNAPYTQWRGPTGNPGALPEPALLSVLVGESGIDETTPVVIVHQGADSSDFGSAARVYWTLKSLGVERIAILDGGVRGWVAAGNALSTEPVRPDPTIFDAVLSDEWRASVEEIETSIESGDARLVDARPAPFFLGELWHGAAARPGTLPTAENFSHAAWFVDDGPLVVDEERARAIAQSAGLADGATLVSFCNTGHWAATNWFALSELAGIEGVKLYPESVVEWSNTGRALDNEPGRVEWLLMSTRQWLADVL</sequence>
<dbReference type="PANTHER" id="PTHR43855">
    <property type="entry name" value="THIOSULFATE SULFURTRANSFERASE"/>
    <property type="match status" value="1"/>
</dbReference>
<dbReference type="InterPro" id="IPR036873">
    <property type="entry name" value="Rhodanese-like_dom_sf"/>
</dbReference>
<reference evidence="4 5" key="1">
    <citation type="journal article" date="2014" name="Int. J. Syst. Evol. Microbiol.">
        <title>Complete genome sequence of Corynebacterium casei LMG S-19264T (=DSM 44701T), isolated from a smear-ripened cheese.</title>
        <authorList>
            <consortium name="US DOE Joint Genome Institute (JGI-PGF)"/>
            <person name="Walter F."/>
            <person name="Albersmeier A."/>
            <person name="Kalinowski J."/>
            <person name="Ruckert C."/>
        </authorList>
    </citation>
    <scope>NUCLEOTIDE SEQUENCE [LARGE SCALE GENOMIC DNA]</scope>
    <source>
        <strain evidence="4 5">CGMCC 1.9161</strain>
    </source>
</reference>
<feature type="domain" description="Rhodanese" evidence="3">
    <location>
        <begin position="188"/>
        <end position="303"/>
    </location>
</feature>
<dbReference type="InterPro" id="IPR001763">
    <property type="entry name" value="Rhodanese-like_dom"/>
</dbReference>
<keyword evidence="2" id="KW-0732">Signal</keyword>
<name>A0A917QBJ1_9HYPH</name>
<evidence type="ECO:0000256" key="1">
    <source>
        <dbReference type="ARBA" id="ARBA00022737"/>
    </source>
</evidence>
<protein>
    <submittedName>
        <fullName evidence="4">Sulfurtransferase</fullName>
    </submittedName>
</protein>